<dbReference type="PANTHER" id="PTHR33112">
    <property type="entry name" value="DOMAIN PROTEIN, PUTATIVE-RELATED"/>
    <property type="match status" value="1"/>
</dbReference>
<dbReference type="InterPro" id="IPR010730">
    <property type="entry name" value="HET"/>
</dbReference>
<keyword evidence="3" id="KW-1185">Reference proteome</keyword>
<name>A0A9W9CHM0_9PLEO</name>
<dbReference type="Proteomes" id="UP001140560">
    <property type="component" value="Unassembled WGS sequence"/>
</dbReference>
<evidence type="ECO:0000259" key="1">
    <source>
        <dbReference type="Pfam" id="PF06985"/>
    </source>
</evidence>
<dbReference type="PANTHER" id="PTHR33112:SF16">
    <property type="entry name" value="HETEROKARYON INCOMPATIBILITY DOMAIN-CONTAINING PROTEIN"/>
    <property type="match status" value="1"/>
</dbReference>
<dbReference type="AlphaFoldDB" id="A0A9W9CHM0"/>
<evidence type="ECO:0000313" key="3">
    <source>
        <dbReference type="Proteomes" id="UP001140560"/>
    </source>
</evidence>
<reference evidence="2" key="1">
    <citation type="submission" date="2022-10" db="EMBL/GenBank/DDBJ databases">
        <title>Tapping the CABI collections for fungal endophytes: first genome assemblies for Collariella, Neodidymelliopsis, Ascochyta clinopodiicola, Didymella pomorum, Didymosphaeria variabile, Neocosmospora piperis and Neocucurbitaria cava.</title>
        <authorList>
            <person name="Hill R."/>
        </authorList>
    </citation>
    <scope>NUCLEOTIDE SEQUENCE</scope>
    <source>
        <strain evidence="2">IMI 356814</strain>
    </source>
</reference>
<proteinExistence type="predicted"/>
<protein>
    <recommendedName>
        <fullName evidence="1">Heterokaryon incompatibility domain-containing protein</fullName>
    </recommendedName>
</protein>
<dbReference type="Pfam" id="PF06985">
    <property type="entry name" value="HET"/>
    <property type="match status" value="1"/>
</dbReference>
<sequence>MGDSDLDSAFDQHVKAREVPLFARDNLGRAKRWISECLASHRHCREFQDNTVDGAERPTRVLEVTATSARLRCDMADQDFEYLALSHMWGENHEEQLRLLEKDLASFQKDIPWDRLCASSTFKEAIRVTCTLGYRYLWIDSLCIIQDSKADWHHEAGRMAIVYGNATCNIACLFPPNTTTTATSQPQPKTREDPRGWNPCILRAASPTRQGLYVEYNKDTSPFSAGQIWLQQETWPLFHRAWTFQEYLLAPRTLLVGHQNLMFQCSELFCDELLGVVGDGHGLKIDREKPSLGTDLGKSKYFPASIGVVAIAATSGAGKGGGMTEDPAVMAFVREWWIVVNEYRARKLSFATDRVIAFAGIARAYAQLGRLTYLAGVWYECLALSLMWYIDKKPGNVAHDHNDIPRGELISYDAVIREDVVNERRPEGGGSEGPGVEGKIPSWSWFSVPIYAFHDIHFAFADELSARRKHNRTPQLYYFDAISACTPLYFQFSSLLPPNTLPTSPQAQLSQPFPPSA</sequence>
<organism evidence="2 3">
    <name type="scientific">Neocucurbitaria cava</name>
    <dbReference type="NCBI Taxonomy" id="798079"/>
    <lineage>
        <taxon>Eukaryota</taxon>
        <taxon>Fungi</taxon>
        <taxon>Dikarya</taxon>
        <taxon>Ascomycota</taxon>
        <taxon>Pezizomycotina</taxon>
        <taxon>Dothideomycetes</taxon>
        <taxon>Pleosporomycetidae</taxon>
        <taxon>Pleosporales</taxon>
        <taxon>Pleosporineae</taxon>
        <taxon>Cucurbitariaceae</taxon>
        <taxon>Neocucurbitaria</taxon>
    </lineage>
</organism>
<dbReference type="EMBL" id="JAPEUY010000021">
    <property type="protein sequence ID" value="KAJ4362550.1"/>
    <property type="molecule type" value="Genomic_DNA"/>
</dbReference>
<gene>
    <name evidence="2" type="ORF">N0V83_010644</name>
</gene>
<feature type="domain" description="Heterokaryon incompatibility" evidence="1">
    <location>
        <begin position="82"/>
        <end position="246"/>
    </location>
</feature>
<comment type="caution">
    <text evidence="2">The sequence shown here is derived from an EMBL/GenBank/DDBJ whole genome shotgun (WGS) entry which is preliminary data.</text>
</comment>
<evidence type="ECO:0000313" key="2">
    <source>
        <dbReference type="EMBL" id="KAJ4362550.1"/>
    </source>
</evidence>
<accession>A0A9W9CHM0</accession>
<dbReference type="OrthoDB" id="5362512at2759"/>